<dbReference type="PANTHER" id="PTHR39643:SF1">
    <property type="entry name" value="CCA-ADDING ENZYME"/>
    <property type="match status" value="1"/>
</dbReference>
<keyword evidence="4 10" id="KW-0479">Metal-binding</keyword>
<feature type="compositionally biased region" description="Basic and acidic residues" evidence="11">
    <location>
        <begin position="259"/>
        <end position="277"/>
    </location>
</feature>
<evidence type="ECO:0000256" key="3">
    <source>
        <dbReference type="ARBA" id="ARBA00022695"/>
    </source>
</evidence>
<dbReference type="InterPro" id="IPR006116">
    <property type="entry name" value="NT_2-5OAS_ClassI-CCAase"/>
</dbReference>
<dbReference type="PANTHER" id="PTHR39643">
    <property type="entry name" value="CCA-ADDING ENZYME"/>
    <property type="match status" value="1"/>
</dbReference>
<evidence type="ECO:0000259" key="12">
    <source>
        <dbReference type="Pfam" id="PF01909"/>
    </source>
</evidence>
<dbReference type="GO" id="GO:0000049">
    <property type="term" value="F:tRNA binding"/>
    <property type="evidence" value="ECO:0007669"/>
    <property type="project" value="UniProtKB-UniRule"/>
</dbReference>
<accession>A0A7D5K8C1</accession>
<feature type="binding site" evidence="10">
    <location>
        <position position="207"/>
    </location>
    <ligand>
        <name>ATP</name>
        <dbReference type="ChEBI" id="CHEBI:30616"/>
    </ligand>
</feature>
<dbReference type="GO" id="GO:0042245">
    <property type="term" value="P:RNA repair"/>
    <property type="evidence" value="ECO:0007669"/>
    <property type="project" value="UniProtKB-KW"/>
</dbReference>
<dbReference type="InterPro" id="IPR015329">
    <property type="entry name" value="tRNA_NucTransf2"/>
</dbReference>
<dbReference type="InterPro" id="IPR008229">
    <property type="entry name" value="CCA-adding_arc"/>
</dbReference>
<evidence type="ECO:0000256" key="7">
    <source>
        <dbReference type="ARBA" id="ARBA00022840"/>
    </source>
</evidence>
<dbReference type="Pfam" id="PF21133">
    <property type="entry name" value="CAA_C"/>
    <property type="match status" value="1"/>
</dbReference>
<evidence type="ECO:0000256" key="4">
    <source>
        <dbReference type="ARBA" id="ARBA00022723"/>
    </source>
</evidence>
<dbReference type="RefSeq" id="WP_179263267.1">
    <property type="nucleotide sequence ID" value="NZ_CP058601.1"/>
</dbReference>
<keyword evidence="5 10" id="KW-0547">Nucleotide-binding</keyword>
<comment type="cofactor">
    <cofactor evidence="10">
        <name>Mg(2+)</name>
        <dbReference type="ChEBI" id="CHEBI:18420"/>
    </cofactor>
</comment>
<dbReference type="Gene3D" id="3.30.70.1550">
    <property type="entry name" value="Archaeal tRNA CCA-adding enzyme catalytic domain"/>
    <property type="match status" value="1"/>
</dbReference>
<proteinExistence type="inferred from homology"/>
<feature type="binding site" evidence="10">
    <location>
        <position position="104"/>
    </location>
    <ligand>
        <name>ATP</name>
        <dbReference type="ChEBI" id="CHEBI:30616"/>
    </ligand>
</feature>
<feature type="binding site" evidence="10">
    <location>
        <position position="113"/>
    </location>
    <ligand>
        <name>Mg(2+)</name>
        <dbReference type="ChEBI" id="CHEBI:18420"/>
    </ligand>
</feature>
<dbReference type="InterPro" id="IPR048833">
    <property type="entry name" value="CAA_C"/>
</dbReference>
<comment type="catalytic activity">
    <reaction evidence="10">
        <text>a tRNA precursor + 2 CTP + ATP = a tRNA with a 3' CCA end + 3 diphosphate</text>
        <dbReference type="Rhea" id="RHEA:14433"/>
        <dbReference type="Rhea" id="RHEA-COMP:10465"/>
        <dbReference type="Rhea" id="RHEA-COMP:10468"/>
        <dbReference type="ChEBI" id="CHEBI:30616"/>
        <dbReference type="ChEBI" id="CHEBI:33019"/>
        <dbReference type="ChEBI" id="CHEBI:37563"/>
        <dbReference type="ChEBI" id="CHEBI:74896"/>
        <dbReference type="ChEBI" id="CHEBI:83071"/>
        <dbReference type="EC" id="2.7.7.72"/>
    </reaction>
</comment>
<dbReference type="SUPFAM" id="SSF55003">
    <property type="entry name" value="PAP/Archaeal CCA-adding enzyme, C-terminal domain"/>
    <property type="match status" value="1"/>
</dbReference>
<dbReference type="InterPro" id="IPR043519">
    <property type="entry name" value="NT_sf"/>
</dbReference>
<evidence type="ECO:0000256" key="8">
    <source>
        <dbReference type="ARBA" id="ARBA00022842"/>
    </source>
</evidence>
<feature type="binding site" evidence="10">
    <location>
        <position position="104"/>
    </location>
    <ligand>
        <name>CTP</name>
        <dbReference type="ChEBI" id="CHEBI:37563"/>
    </ligand>
</feature>
<evidence type="ECO:0000256" key="10">
    <source>
        <dbReference type="HAMAP-Rule" id="MF_01264"/>
    </source>
</evidence>
<keyword evidence="9 10" id="KW-0694">RNA-binding</keyword>
<evidence type="ECO:0000256" key="5">
    <source>
        <dbReference type="ARBA" id="ARBA00022741"/>
    </source>
</evidence>
<comment type="miscellaneous">
    <text evidence="10">A single active site specifically recognizes both ATP and CTP and is responsible for their addition.</text>
</comment>
<dbReference type="CDD" id="cd05400">
    <property type="entry name" value="NT_2-5OAS_ClassI-CCAase"/>
    <property type="match status" value="1"/>
</dbReference>
<feature type="binding site" evidence="10">
    <location>
        <position position="207"/>
    </location>
    <ligand>
        <name>CTP</name>
        <dbReference type="ChEBI" id="CHEBI:37563"/>
    </ligand>
</feature>
<dbReference type="GO" id="GO:0000287">
    <property type="term" value="F:magnesium ion binding"/>
    <property type="evidence" value="ECO:0007669"/>
    <property type="project" value="UniProtKB-UniRule"/>
</dbReference>
<feature type="compositionally biased region" description="Basic and acidic residues" evidence="11">
    <location>
        <begin position="32"/>
        <end position="50"/>
    </location>
</feature>
<dbReference type="GO" id="GO:0001680">
    <property type="term" value="P:tRNA 3'-terminal CCA addition"/>
    <property type="evidence" value="ECO:0007669"/>
    <property type="project" value="UniProtKB-UniRule"/>
</dbReference>
<feature type="binding site" evidence="10">
    <location>
        <position position="101"/>
    </location>
    <ligand>
        <name>ATP</name>
        <dbReference type="ChEBI" id="CHEBI:30616"/>
    </ligand>
</feature>
<dbReference type="InterPro" id="IPR042090">
    <property type="entry name" value="CCA_tRNA_nucleotrans_2"/>
</dbReference>
<dbReference type="HAMAP" id="MF_01264">
    <property type="entry name" value="CCA_arch"/>
    <property type="match status" value="1"/>
</dbReference>
<feature type="binding site" evidence="10">
    <location>
        <position position="115"/>
    </location>
    <ligand>
        <name>Mg(2+)</name>
        <dbReference type="ChEBI" id="CHEBI:18420"/>
    </ligand>
</feature>
<dbReference type="Gene3D" id="3.30.460.10">
    <property type="entry name" value="Beta Polymerase, domain 2"/>
    <property type="match status" value="1"/>
</dbReference>
<protein>
    <recommendedName>
        <fullName evidence="10">CCA-adding enzyme</fullName>
        <ecNumber evidence="10">2.7.7.72</ecNumber>
    </recommendedName>
    <alternativeName>
        <fullName evidence="10">CCA tRNA nucleotidyltransferase</fullName>
    </alternativeName>
    <alternativeName>
        <fullName evidence="10">tRNA CCA-pyrophosphorylase</fullName>
    </alternativeName>
    <alternativeName>
        <fullName evidence="10">tRNA adenylyl-/cytidylyl- transferase</fullName>
    </alternativeName>
    <alternativeName>
        <fullName evidence="10">tRNA nucleotidyltransferase</fullName>
    </alternativeName>
    <alternativeName>
        <fullName evidence="10">tRNA-NT</fullName>
    </alternativeName>
</protein>
<evidence type="ECO:0000256" key="2">
    <source>
        <dbReference type="ARBA" id="ARBA00022694"/>
    </source>
</evidence>
<evidence type="ECO:0000313" key="15">
    <source>
        <dbReference type="EMBL" id="QLG50603.1"/>
    </source>
</evidence>
<reference evidence="15 16" key="1">
    <citation type="submission" date="2020-07" db="EMBL/GenBank/DDBJ databases">
        <authorList>
            <person name="Cui H."/>
        </authorList>
    </citation>
    <scope>NUCLEOTIDE SEQUENCE [LARGE SCALE GENOMIC DNA]</scope>
    <source>
        <strain evidence="15 16">YPL8</strain>
    </source>
</reference>
<dbReference type="AlphaFoldDB" id="A0A7D5K8C1"/>
<evidence type="ECO:0000313" key="16">
    <source>
        <dbReference type="Proteomes" id="UP000509241"/>
    </source>
</evidence>
<feature type="binding site" evidence="10">
    <location>
        <position position="216"/>
    </location>
    <ligand>
        <name>CTP</name>
        <dbReference type="ChEBI" id="CHEBI:37563"/>
    </ligand>
</feature>
<evidence type="ECO:0000256" key="6">
    <source>
        <dbReference type="ARBA" id="ARBA00022800"/>
    </source>
</evidence>
<keyword evidence="2 10" id="KW-0819">tRNA processing</keyword>
<keyword evidence="3 10" id="KW-0548">Nucleotidyltransferase</keyword>
<dbReference type="EMBL" id="CP058601">
    <property type="protein sequence ID" value="QLG50603.1"/>
    <property type="molecule type" value="Genomic_DNA"/>
</dbReference>
<feature type="binding site" evidence="10">
    <location>
        <position position="187"/>
    </location>
    <ligand>
        <name>ATP</name>
        <dbReference type="ChEBI" id="CHEBI:30616"/>
    </ligand>
</feature>
<comment type="function">
    <text evidence="10">Catalyzes the addition and repair of the essential 3'-terminal CCA sequence in tRNAs without using a nucleic acid template. Adds these three nucleotides in the order of C, C, and A to the tRNA nucleotide-73, using CTP and ATP as substrates and producing inorganic pyrophosphate. tRNA 3'-terminal CCA addition is required both for tRNA processing and repair. Also involved in tRNA surveillance by mediating tandem CCA addition to generate a CCACCA at the 3' terminus of unstable tRNAs. While stable tRNAs receive only 3'-terminal CCA, unstable tRNAs are marked with CCACCA and rapidly degraded.</text>
</comment>
<keyword evidence="7 10" id="KW-0067">ATP-binding</keyword>
<feature type="domain" description="CCA-adding enzyme C-terminal" evidence="14">
    <location>
        <begin position="347"/>
        <end position="492"/>
    </location>
</feature>
<keyword evidence="16" id="KW-1185">Reference proteome</keyword>
<keyword evidence="1 10" id="KW-0808">Transferase</keyword>
<dbReference type="GeneID" id="56035231"/>
<comment type="subunit">
    <text evidence="10">Homodimer.</text>
</comment>
<organism evidence="15 16">
    <name type="scientific">Natrinema halophilum</name>
    <dbReference type="NCBI Taxonomy" id="1699371"/>
    <lineage>
        <taxon>Archaea</taxon>
        <taxon>Methanobacteriati</taxon>
        <taxon>Methanobacteriota</taxon>
        <taxon>Stenosarchaea group</taxon>
        <taxon>Halobacteria</taxon>
        <taxon>Halobacteriales</taxon>
        <taxon>Natrialbaceae</taxon>
        <taxon>Natrinema</taxon>
    </lineage>
</organism>
<dbReference type="Pfam" id="PF01909">
    <property type="entry name" value="NTP_transf_2"/>
    <property type="match status" value="1"/>
</dbReference>
<evidence type="ECO:0000256" key="11">
    <source>
        <dbReference type="SAM" id="MobiDB-lite"/>
    </source>
</evidence>
<dbReference type="GO" id="GO:0005524">
    <property type="term" value="F:ATP binding"/>
    <property type="evidence" value="ECO:0007669"/>
    <property type="project" value="UniProtKB-UniRule"/>
</dbReference>
<dbReference type="KEGG" id="haly:HYG82_18030"/>
<comment type="similarity">
    <text evidence="10">Belongs to the tRNA nucleotidyltransferase/poly(A) polymerase family. Archaeal CCA-adding enzyme subfamily.</text>
</comment>
<feature type="binding site" evidence="10">
    <location>
        <position position="216"/>
    </location>
    <ligand>
        <name>ATP</name>
        <dbReference type="ChEBI" id="CHEBI:30616"/>
    </ligand>
</feature>
<keyword evidence="6 10" id="KW-0692">RNA repair</keyword>
<keyword evidence="8 10" id="KW-0460">Magnesium</keyword>
<dbReference type="SUPFAM" id="SSF81631">
    <property type="entry name" value="PAP/OAS1 substrate-binding domain"/>
    <property type="match status" value="1"/>
</dbReference>
<dbReference type="NCBIfam" id="TIGR03671">
    <property type="entry name" value="cca_archaeal"/>
    <property type="match status" value="1"/>
</dbReference>
<feature type="region of interest" description="Disordered" evidence="11">
    <location>
        <begin position="257"/>
        <end position="278"/>
    </location>
</feature>
<feature type="compositionally biased region" description="Basic and acidic residues" evidence="11">
    <location>
        <begin position="10"/>
        <end position="24"/>
    </location>
</feature>
<dbReference type="GO" id="GO:0004810">
    <property type="term" value="F:CCA tRNA nucleotidyltransferase activity"/>
    <property type="evidence" value="ECO:0007669"/>
    <property type="project" value="UniProtKB-UniRule"/>
</dbReference>
<dbReference type="InterPro" id="IPR011068">
    <property type="entry name" value="NuclTrfase_I-like_C"/>
</dbReference>
<name>A0A7D5K8C1_9EURY</name>
<evidence type="ECO:0000259" key="13">
    <source>
        <dbReference type="Pfam" id="PF09249"/>
    </source>
</evidence>
<feature type="binding site" evidence="10">
    <location>
        <position position="101"/>
    </location>
    <ligand>
        <name>CTP</name>
        <dbReference type="ChEBI" id="CHEBI:37563"/>
    </ligand>
</feature>
<gene>
    <name evidence="10" type="primary">cca</name>
    <name evidence="15" type="ORF">HYG82_18030</name>
</gene>
<evidence type="ECO:0000256" key="1">
    <source>
        <dbReference type="ARBA" id="ARBA00022679"/>
    </source>
</evidence>
<dbReference type="OrthoDB" id="7378at2157"/>
<evidence type="ECO:0000259" key="14">
    <source>
        <dbReference type="Pfam" id="PF21133"/>
    </source>
</evidence>
<evidence type="ECO:0000256" key="9">
    <source>
        <dbReference type="ARBA" id="ARBA00022884"/>
    </source>
</evidence>
<dbReference type="Gene3D" id="1.10.1410.30">
    <property type="entry name" value="CCA tRNA nucleotidyltransferase, domain 2"/>
    <property type="match status" value="1"/>
</dbReference>
<dbReference type="Proteomes" id="UP000509241">
    <property type="component" value="Chromosome"/>
</dbReference>
<dbReference type="EC" id="2.7.7.72" evidence="10"/>
<feature type="domain" description="tRNA nucleotidyltransferase substrate binding" evidence="13">
    <location>
        <begin position="202"/>
        <end position="327"/>
    </location>
</feature>
<feature type="region of interest" description="Disordered" evidence="11">
    <location>
        <begin position="1"/>
        <end position="50"/>
    </location>
</feature>
<dbReference type="Pfam" id="PF09249">
    <property type="entry name" value="tRNA_NucTransf2"/>
    <property type="match status" value="1"/>
</dbReference>
<feature type="binding site" evidence="10">
    <location>
        <position position="164"/>
    </location>
    <ligand>
        <name>Mg(2+)</name>
        <dbReference type="ChEBI" id="CHEBI:18420"/>
    </ligand>
</feature>
<dbReference type="Gene3D" id="3.30.70.590">
    <property type="entry name" value="Poly(A) polymerase predicted RNA binding domain"/>
    <property type="match status" value="1"/>
</dbReference>
<feature type="binding site" evidence="10">
    <location>
        <position position="187"/>
    </location>
    <ligand>
        <name>CTP</name>
        <dbReference type="ChEBI" id="CHEBI:37563"/>
    </ligand>
</feature>
<feature type="domain" description="Polymerase nucleotidyl transferase" evidence="12">
    <location>
        <begin position="92"/>
        <end position="187"/>
    </location>
</feature>
<dbReference type="PIRSF" id="PIRSF005335">
    <property type="entry name" value="CCA_arch"/>
    <property type="match status" value="1"/>
</dbReference>
<dbReference type="SUPFAM" id="SSF81301">
    <property type="entry name" value="Nucleotidyltransferase"/>
    <property type="match status" value="1"/>
</dbReference>
<dbReference type="InterPro" id="IPR002934">
    <property type="entry name" value="Polymerase_NTP_transf_dom"/>
</dbReference>
<sequence>MSEEDDDSGERDPSGRPRANDGVDHGSTCSQRDSRADGRDGSSDGDTDHSLERIVAEIRAEVTPDADERSHLREIAERLIDRAERAATDRCADADVLQVGSTARNTWISGDRDIDIFVRFPPDLDRETLETYGLEVGHATLPEGHEEYAEHPYVKGTVEGFDVDVVPCFRLESATEIRSAVDRTPFHTRYLQARLDDDLAGDIRVTKQFLTGIGVYGSDLRTRGFSGYLTELLVCEYGGFRPFLEAAADWQPPVELDPEDHGRARETATPSRNEKVGTTDLPFDDPLIVIDPTDPERNVAAVCSPDNVARLQHYAREFLTTPRPDMFWPDEPDPLSKSDLLAHIERRKTTPVAVRFTSPDLVEDQLYPQLRKSLDGITRELDGRGFDAFRGTTFADETAVVFIELAVSERPALERHEGPPISVRDHAKGFYSAYVDDPDAYGPFIEGDRYVTERDREFTTARAFLESDRLFDVGLGAHVETALGDGYDVLTGEEVTALLDEFAAELATYFEPRP</sequence>
<comment type="catalytic activity">
    <reaction evidence="10">
        <text>a tRNA with a 3' CCA end + 2 CTP + ATP = a tRNA with a 3' CCACCA end + 3 diphosphate</text>
        <dbReference type="Rhea" id="RHEA:76235"/>
        <dbReference type="Rhea" id="RHEA-COMP:10468"/>
        <dbReference type="Rhea" id="RHEA-COMP:18655"/>
        <dbReference type="ChEBI" id="CHEBI:30616"/>
        <dbReference type="ChEBI" id="CHEBI:33019"/>
        <dbReference type="ChEBI" id="CHEBI:37563"/>
        <dbReference type="ChEBI" id="CHEBI:83071"/>
        <dbReference type="ChEBI" id="CHEBI:195187"/>
    </reaction>
</comment>